<comment type="caution">
    <text evidence="2">The sequence shown here is derived from an EMBL/GenBank/DDBJ whole genome shotgun (WGS) entry which is preliminary data.</text>
</comment>
<organism evidence="2 3">
    <name type="scientific">Euplotes crassus</name>
    <dbReference type="NCBI Taxonomy" id="5936"/>
    <lineage>
        <taxon>Eukaryota</taxon>
        <taxon>Sar</taxon>
        <taxon>Alveolata</taxon>
        <taxon>Ciliophora</taxon>
        <taxon>Intramacronucleata</taxon>
        <taxon>Spirotrichea</taxon>
        <taxon>Hypotrichia</taxon>
        <taxon>Euplotida</taxon>
        <taxon>Euplotidae</taxon>
        <taxon>Moneuplotes</taxon>
    </lineage>
</organism>
<keyword evidence="3" id="KW-1185">Reference proteome</keyword>
<dbReference type="AlphaFoldDB" id="A0AAD2DBB6"/>
<feature type="compositionally biased region" description="Basic residues" evidence="1">
    <location>
        <begin position="128"/>
        <end position="142"/>
    </location>
</feature>
<proteinExistence type="predicted"/>
<dbReference type="EMBL" id="CAMPGE010028701">
    <property type="protein sequence ID" value="CAI2386211.1"/>
    <property type="molecule type" value="Genomic_DNA"/>
</dbReference>
<sequence>MNNHILSHQDSSKAFFWLEDLQNSRSCNYYGNVFMTSIGQEKDREMMQDWSAFGIIDPLLLRKTLNQALKSYPEKTQFGKGNLNGMNIPQLAYDQNELEINDSPLNSSSEMEMKAQDQQKENSNNQRSYKKNRRAKRGRKAKPRLDAEIKQALRFVKKFMKKLFRSLNIKITNERYINCTPMQIFEAMKTTLITIIPGDLLAGDLVYYTVGILNLKKPSELGCKQKIKKEISIFKETSSNFTYKRLKKSMQSSSLRILCRFILSQASDHIGVALRKALKIE</sequence>
<evidence type="ECO:0000313" key="2">
    <source>
        <dbReference type="EMBL" id="CAI2386211.1"/>
    </source>
</evidence>
<name>A0AAD2DBB6_EUPCR</name>
<evidence type="ECO:0000256" key="1">
    <source>
        <dbReference type="SAM" id="MobiDB-lite"/>
    </source>
</evidence>
<protein>
    <submittedName>
        <fullName evidence="2">Uncharacterized protein</fullName>
    </submittedName>
</protein>
<accession>A0AAD2DBB6</accession>
<gene>
    <name evidence="2" type="ORF">ECRASSUSDP1_LOCUS27818</name>
</gene>
<feature type="compositionally biased region" description="Basic and acidic residues" evidence="1">
    <location>
        <begin position="111"/>
        <end position="120"/>
    </location>
</feature>
<evidence type="ECO:0000313" key="3">
    <source>
        <dbReference type="Proteomes" id="UP001295684"/>
    </source>
</evidence>
<reference evidence="2" key="1">
    <citation type="submission" date="2023-07" db="EMBL/GenBank/DDBJ databases">
        <authorList>
            <consortium name="AG Swart"/>
            <person name="Singh M."/>
            <person name="Singh A."/>
            <person name="Seah K."/>
            <person name="Emmerich C."/>
        </authorList>
    </citation>
    <scope>NUCLEOTIDE SEQUENCE</scope>
    <source>
        <strain evidence="2">DP1</strain>
    </source>
</reference>
<feature type="region of interest" description="Disordered" evidence="1">
    <location>
        <begin position="102"/>
        <end position="143"/>
    </location>
</feature>
<dbReference type="Proteomes" id="UP001295684">
    <property type="component" value="Unassembled WGS sequence"/>
</dbReference>